<protein>
    <recommendedName>
        <fullName evidence="2">C2H2-type domain-containing protein</fullName>
    </recommendedName>
</protein>
<keyword evidence="4" id="KW-1185">Reference proteome</keyword>
<evidence type="ECO:0000313" key="3">
    <source>
        <dbReference type="EMBL" id="CAG2208836.1"/>
    </source>
</evidence>
<dbReference type="EMBL" id="CAJPWZ010001124">
    <property type="protein sequence ID" value="CAG2208836.1"/>
    <property type="molecule type" value="Genomic_DNA"/>
</dbReference>
<name>A0A8S3RJM8_MYTED</name>
<dbReference type="InterPro" id="IPR013087">
    <property type="entry name" value="Znf_C2H2_type"/>
</dbReference>
<evidence type="ECO:0000256" key="1">
    <source>
        <dbReference type="SAM" id="MobiDB-lite"/>
    </source>
</evidence>
<evidence type="ECO:0000259" key="2">
    <source>
        <dbReference type="PROSITE" id="PS00028"/>
    </source>
</evidence>
<feature type="compositionally biased region" description="Polar residues" evidence="1">
    <location>
        <begin position="368"/>
        <end position="378"/>
    </location>
</feature>
<evidence type="ECO:0000313" key="4">
    <source>
        <dbReference type="Proteomes" id="UP000683360"/>
    </source>
</evidence>
<dbReference type="AlphaFoldDB" id="A0A8S3RJM8"/>
<dbReference type="SMART" id="SM00355">
    <property type="entry name" value="ZnF_C2H2"/>
    <property type="match status" value="2"/>
</dbReference>
<gene>
    <name evidence="3" type="ORF">MEDL_23006</name>
</gene>
<dbReference type="Proteomes" id="UP000683360">
    <property type="component" value="Unassembled WGS sequence"/>
</dbReference>
<sequence length="554" mass="63851">MNKSTFHLWAEIVCAEFAISRVVKLPRSNRSCPWSFKSLQKNNLINRLSSIVLDLHVYKIAASTCSDSLNLHNMDQIPDLKITACLHGLRKLQPASTVLKPVIPSGTTFTESLLKVNTKSQRENHLVESSSDETGVPTLTEWKDTEQKAYNKPSSPVMKDITIIRGRKFYCYQEYQEKNTIFNLSCKYCKKKFASIPNLEDLEDHLQKLHTNHYLLCCRFCGKNFCTTGRLYEHVICNHKYSLIKNNQTLLGVQKKRSNQMAMPECITQSKELTMHMKNLKRRILTKKSKLEIQLQNDIKSEIILEKSRLKIFNEREVDVMGPPTVPSQLQQLKQAVELKRKRKSKSRAEIEIVGDGSNSQKHADVNSDISPSKEQNSQVNYEEIVVKMEVDDSSMLQGQYVTLNGEKFIIKQEDNFEGSYCLNKLDGNVLNSPLDDKRDESGIISKEPSECYEGKMFFKREIEDNDFSYTSREKQSNNANFDDSQRISQWHGSEMFIKREIEDEDNNFAYITGEAQSNNSDIQNSQRISQCHGSEILIKKEIDDANLFFSHKY</sequence>
<comment type="caution">
    <text evidence="3">The sequence shown here is derived from an EMBL/GenBank/DDBJ whole genome shotgun (WGS) entry which is preliminary data.</text>
</comment>
<proteinExistence type="predicted"/>
<dbReference type="OrthoDB" id="6121578at2759"/>
<feature type="region of interest" description="Disordered" evidence="1">
    <location>
        <begin position="348"/>
        <end position="378"/>
    </location>
</feature>
<accession>A0A8S3RJM8</accession>
<feature type="domain" description="C2H2-type" evidence="2">
    <location>
        <begin position="217"/>
        <end position="239"/>
    </location>
</feature>
<reference evidence="3" key="1">
    <citation type="submission" date="2021-03" db="EMBL/GenBank/DDBJ databases">
        <authorList>
            <person name="Bekaert M."/>
        </authorList>
    </citation>
    <scope>NUCLEOTIDE SEQUENCE</scope>
</reference>
<dbReference type="PROSITE" id="PS00028">
    <property type="entry name" value="ZINC_FINGER_C2H2_1"/>
    <property type="match status" value="1"/>
</dbReference>
<organism evidence="3 4">
    <name type="scientific">Mytilus edulis</name>
    <name type="common">Blue mussel</name>
    <dbReference type="NCBI Taxonomy" id="6550"/>
    <lineage>
        <taxon>Eukaryota</taxon>
        <taxon>Metazoa</taxon>
        <taxon>Spiralia</taxon>
        <taxon>Lophotrochozoa</taxon>
        <taxon>Mollusca</taxon>
        <taxon>Bivalvia</taxon>
        <taxon>Autobranchia</taxon>
        <taxon>Pteriomorphia</taxon>
        <taxon>Mytilida</taxon>
        <taxon>Mytiloidea</taxon>
        <taxon>Mytilidae</taxon>
        <taxon>Mytilinae</taxon>
        <taxon>Mytilus</taxon>
    </lineage>
</organism>